<dbReference type="GO" id="GO:0016887">
    <property type="term" value="F:ATP hydrolysis activity"/>
    <property type="evidence" value="ECO:0007669"/>
    <property type="project" value="InterPro"/>
</dbReference>
<dbReference type="InterPro" id="IPR020568">
    <property type="entry name" value="Ribosomal_Su5_D2-typ_SF"/>
</dbReference>
<dbReference type="Proteomes" id="UP000799437">
    <property type="component" value="Unassembled WGS sequence"/>
</dbReference>
<dbReference type="InterPro" id="IPR036890">
    <property type="entry name" value="HATPase_C_sf"/>
</dbReference>
<dbReference type="RefSeq" id="XP_033596737.1">
    <property type="nucleotide sequence ID" value="XM_033749657.1"/>
</dbReference>
<feature type="compositionally biased region" description="Polar residues" evidence="3">
    <location>
        <begin position="541"/>
        <end position="554"/>
    </location>
</feature>
<dbReference type="GO" id="GO:0005524">
    <property type="term" value="F:ATP binding"/>
    <property type="evidence" value="ECO:0007669"/>
    <property type="project" value="InterPro"/>
</dbReference>
<evidence type="ECO:0000256" key="3">
    <source>
        <dbReference type="SAM" id="MobiDB-lite"/>
    </source>
</evidence>
<dbReference type="GO" id="GO:0140664">
    <property type="term" value="F:ATP-dependent DNA damage sensor activity"/>
    <property type="evidence" value="ECO:0007669"/>
    <property type="project" value="InterPro"/>
</dbReference>
<feature type="compositionally biased region" description="Polar residues" evidence="3">
    <location>
        <begin position="818"/>
        <end position="836"/>
    </location>
</feature>
<keyword evidence="2" id="KW-0227">DNA damage</keyword>
<dbReference type="GO" id="GO:0030983">
    <property type="term" value="F:mismatched DNA binding"/>
    <property type="evidence" value="ECO:0007669"/>
    <property type="project" value="InterPro"/>
</dbReference>
<evidence type="ECO:0000256" key="1">
    <source>
        <dbReference type="ARBA" id="ARBA00006082"/>
    </source>
</evidence>
<organism evidence="5 6">
    <name type="scientific">Pseudovirgaria hyperparasitica</name>
    <dbReference type="NCBI Taxonomy" id="470096"/>
    <lineage>
        <taxon>Eukaryota</taxon>
        <taxon>Fungi</taxon>
        <taxon>Dikarya</taxon>
        <taxon>Ascomycota</taxon>
        <taxon>Pezizomycotina</taxon>
        <taxon>Dothideomycetes</taxon>
        <taxon>Dothideomycetes incertae sedis</taxon>
        <taxon>Acrospermales</taxon>
        <taxon>Acrospermaceae</taxon>
        <taxon>Pseudovirgaria</taxon>
    </lineage>
</organism>
<dbReference type="Gene3D" id="3.30.565.10">
    <property type="entry name" value="Histidine kinase-like ATPase, C-terminal domain"/>
    <property type="match status" value="1"/>
</dbReference>
<evidence type="ECO:0000256" key="2">
    <source>
        <dbReference type="ARBA" id="ARBA00022763"/>
    </source>
</evidence>
<feature type="region of interest" description="Disordered" evidence="3">
    <location>
        <begin position="494"/>
        <end position="523"/>
    </location>
</feature>
<dbReference type="OrthoDB" id="10263226at2759"/>
<dbReference type="GeneID" id="54490711"/>
<dbReference type="AlphaFoldDB" id="A0A6A6VWW3"/>
<feature type="compositionally biased region" description="Low complexity" evidence="3">
    <location>
        <begin position="628"/>
        <end position="643"/>
    </location>
</feature>
<proteinExistence type="inferred from homology"/>
<comment type="similarity">
    <text evidence="1">Belongs to the DNA mismatch repair MutL/HexB family.</text>
</comment>
<dbReference type="PANTHER" id="PTHR10073:SF41">
    <property type="entry name" value="MISMATCH REPAIR PROTEIN, PUTATIVE (AFU_ORTHOLOGUE AFUA_8G05820)-RELATED"/>
    <property type="match status" value="1"/>
</dbReference>
<feature type="region of interest" description="Disordered" evidence="3">
    <location>
        <begin position="797"/>
        <end position="852"/>
    </location>
</feature>
<feature type="compositionally biased region" description="Basic and acidic residues" evidence="3">
    <location>
        <begin position="645"/>
        <end position="666"/>
    </location>
</feature>
<dbReference type="Pfam" id="PF13589">
    <property type="entry name" value="HATPase_c_3"/>
    <property type="match status" value="1"/>
</dbReference>
<dbReference type="EMBL" id="ML996581">
    <property type="protein sequence ID" value="KAF2754286.1"/>
    <property type="molecule type" value="Genomic_DNA"/>
</dbReference>
<dbReference type="SMART" id="SM01340">
    <property type="entry name" value="DNA_mis_repair"/>
    <property type="match status" value="1"/>
</dbReference>
<dbReference type="Gene3D" id="3.30.230.10">
    <property type="match status" value="1"/>
</dbReference>
<gene>
    <name evidence="5" type="ORF">EJ05DRAFT_541370</name>
</gene>
<dbReference type="GO" id="GO:0061982">
    <property type="term" value="P:meiosis I cell cycle process"/>
    <property type="evidence" value="ECO:0007669"/>
    <property type="project" value="UniProtKB-ARBA"/>
</dbReference>
<evidence type="ECO:0000259" key="4">
    <source>
        <dbReference type="SMART" id="SM01340"/>
    </source>
</evidence>
<evidence type="ECO:0000313" key="6">
    <source>
        <dbReference type="Proteomes" id="UP000799437"/>
    </source>
</evidence>
<feature type="region of interest" description="Disordered" evidence="3">
    <location>
        <begin position="536"/>
        <end position="767"/>
    </location>
</feature>
<accession>A0A6A6VWW3</accession>
<feature type="compositionally biased region" description="Basic and acidic residues" evidence="3">
    <location>
        <begin position="752"/>
        <end position="764"/>
    </location>
</feature>
<feature type="domain" description="DNA mismatch repair protein S5" evidence="4">
    <location>
        <begin position="234"/>
        <end position="360"/>
    </location>
</feature>
<dbReference type="SUPFAM" id="SSF55874">
    <property type="entry name" value="ATPase domain of HSP90 chaperone/DNA topoisomerase II/histidine kinase"/>
    <property type="match status" value="1"/>
</dbReference>
<name>A0A6A6VWW3_9PEZI</name>
<sequence length="976" mass="106487">MPIQALPAATAHLLSSSQLLTSPTSATKELIDNALDAGATSVAVDISADTMSSIQIRDNGHGIPPEDRLLFGKRGCTSKIRDESDLRLVGGNTLGFRGEAISALSGDLLVKGVCKTVRITTRVAGEEVGRSWDVGHWAVNHIGVATSHPVGTTVRLTDFFAALPVRKQAALKTTSKCLADIKRMLKAYAFTRPTVRFSLKILRATSTAGNWTFAPCKVHDGNSESMASLVEEAAIKIIGHQATSQCRYDALKGNGYHVRAFLPRPDAKPAYVCGFGCFFQVDGRPVGHARGVLKKILELWKHNLKTAGLGGVKEGFIWLDIACPEGTYDVNVEPGKGDFIFMDEKAVLKVVGDLMHSFYQIQTEKDTPQALDQLIDFLESTEVVGDTSANRDPTPQPEMELPPQAIISTHEDCTQGSGTYPPPQRSSAWVSNMYGGDDDDDDELADVVNETDTTSGNYENYDDDETEEALRSVEVSNPWTLAKMATKTRGRYREPVQLNTPAKTPLKIRPSDLAPQSSSTRSLQAQFGFHEQHFGLETPPATLSSSSVRPTQTLAEARNRADPPSSSRVEDGTEVYASHQRRPMDVITPQFQDSSLPIPDPNPNSVLGTPLSAIPEISRRPRAKLGKQQPQQQTERQQCQSLQIQDDHSPGVRFFDPEHANDTRRAEPKKRRSQQKFRPPALTNGAPRTPPLRRQTDPRSNRQRNRNNSSSSSMTETNNVHHHSRSAQTPHQTPSEHDIGRFFSSHAPVPPNEHHNEHHNEHYNADSPYFRAPAPAIATPAIDSFLASLAEATLHSIPATTPNPHATPVTETPDRAKSQANDESVSASGGINSNTAQQQQQQQHIPLCRRRTRTKSMNPLLRPSNVRTVTIRIHTSGAQIARLLRRLDDGEFDVLGRDGAGRDAVCCGGVYGSVVTDGEVGLWTGRVVDMLVRGRKGGGCEVGLGEVDARLVRDALRKALDGLVGGGIGGDEDMLF</sequence>
<dbReference type="PANTHER" id="PTHR10073">
    <property type="entry name" value="DNA MISMATCH REPAIR PROTEIN MLH, PMS, MUTL"/>
    <property type="match status" value="1"/>
</dbReference>
<dbReference type="InterPro" id="IPR013507">
    <property type="entry name" value="DNA_mismatch_S5_2-like"/>
</dbReference>
<dbReference type="InterPro" id="IPR014721">
    <property type="entry name" value="Ribsml_uS5_D2-typ_fold_subgr"/>
</dbReference>
<reference evidence="5" key="1">
    <citation type="journal article" date="2020" name="Stud. Mycol.">
        <title>101 Dothideomycetes genomes: a test case for predicting lifestyles and emergence of pathogens.</title>
        <authorList>
            <person name="Haridas S."/>
            <person name="Albert R."/>
            <person name="Binder M."/>
            <person name="Bloem J."/>
            <person name="Labutti K."/>
            <person name="Salamov A."/>
            <person name="Andreopoulos B."/>
            <person name="Baker S."/>
            <person name="Barry K."/>
            <person name="Bills G."/>
            <person name="Bluhm B."/>
            <person name="Cannon C."/>
            <person name="Castanera R."/>
            <person name="Culley D."/>
            <person name="Daum C."/>
            <person name="Ezra D."/>
            <person name="Gonzalez J."/>
            <person name="Henrissat B."/>
            <person name="Kuo A."/>
            <person name="Liang C."/>
            <person name="Lipzen A."/>
            <person name="Lutzoni F."/>
            <person name="Magnuson J."/>
            <person name="Mondo S."/>
            <person name="Nolan M."/>
            <person name="Ohm R."/>
            <person name="Pangilinan J."/>
            <person name="Park H.-J."/>
            <person name="Ramirez L."/>
            <person name="Alfaro M."/>
            <person name="Sun H."/>
            <person name="Tritt A."/>
            <person name="Yoshinaga Y."/>
            <person name="Zwiers L.-H."/>
            <person name="Turgeon B."/>
            <person name="Goodwin S."/>
            <person name="Spatafora J."/>
            <person name="Crous P."/>
            <person name="Grigoriev I."/>
        </authorList>
    </citation>
    <scope>NUCLEOTIDE SEQUENCE</scope>
    <source>
        <strain evidence="5">CBS 121739</strain>
    </source>
</reference>
<feature type="compositionally biased region" description="Polar residues" evidence="3">
    <location>
        <begin position="514"/>
        <end position="523"/>
    </location>
</feature>
<dbReference type="InterPro" id="IPR038973">
    <property type="entry name" value="MutL/Mlh/Pms-like"/>
</dbReference>
<dbReference type="GO" id="GO:0006298">
    <property type="term" value="P:mismatch repair"/>
    <property type="evidence" value="ECO:0007669"/>
    <property type="project" value="InterPro"/>
</dbReference>
<dbReference type="SUPFAM" id="SSF54211">
    <property type="entry name" value="Ribosomal protein S5 domain 2-like"/>
    <property type="match status" value="1"/>
</dbReference>
<dbReference type="GO" id="GO:0032389">
    <property type="term" value="C:MutLalpha complex"/>
    <property type="evidence" value="ECO:0007669"/>
    <property type="project" value="TreeGrafter"/>
</dbReference>
<evidence type="ECO:0000313" key="5">
    <source>
        <dbReference type="EMBL" id="KAF2754286.1"/>
    </source>
</evidence>
<protein>
    <recommendedName>
        <fullName evidence="4">DNA mismatch repair protein S5 domain-containing protein</fullName>
    </recommendedName>
</protein>
<keyword evidence="6" id="KW-1185">Reference proteome</keyword>